<evidence type="ECO:0000313" key="2">
    <source>
        <dbReference type="Proteomes" id="UP000602284"/>
    </source>
</evidence>
<reference evidence="1 2" key="1">
    <citation type="submission" date="2021-01" db="EMBL/GenBank/DDBJ databases">
        <title>Tumebacillus sp. strain ITR2 16S ribosomal RNA gene Genome sequencing and assembly.</title>
        <authorList>
            <person name="Kang M."/>
        </authorList>
    </citation>
    <scope>NUCLEOTIDE SEQUENCE [LARGE SCALE GENOMIC DNA]</scope>
    <source>
        <strain evidence="1 2">ITR2</strain>
    </source>
</reference>
<keyword evidence="2" id="KW-1185">Reference proteome</keyword>
<dbReference type="RefSeq" id="WP_201636085.1">
    <property type="nucleotide sequence ID" value="NZ_JAEQNB010000004.1"/>
</dbReference>
<organism evidence="1 2">
    <name type="scientific">Tumebacillus amylolyticus</name>
    <dbReference type="NCBI Taxonomy" id="2801339"/>
    <lineage>
        <taxon>Bacteria</taxon>
        <taxon>Bacillati</taxon>
        <taxon>Bacillota</taxon>
        <taxon>Bacilli</taxon>
        <taxon>Bacillales</taxon>
        <taxon>Alicyclobacillaceae</taxon>
        <taxon>Tumebacillus</taxon>
    </lineage>
</organism>
<sequence>MENIFDLDVQVNSTESAASAGVVPLWTGELCFSLSSCRPADM</sequence>
<dbReference type="EMBL" id="JAEQNB010000004">
    <property type="protein sequence ID" value="MBL0387769.1"/>
    <property type="molecule type" value="Genomic_DNA"/>
</dbReference>
<accession>A0ABS1JCK7</accession>
<evidence type="ECO:0000313" key="1">
    <source>
        <dbReference type="EMBL" id="MBL0387769.1"/>
    </source>
</evidence>
<name>A0ABS1JCK7_9BACL</name>
<protein>
    <submittedName>
        <fullName evidence="1">FDLD family class I lanthipeptide</fullName>
    </submittedName>
</protein>
<dbReference type="NCBIfam" id="NF038155">
    <property type="entry name" value="lanthi_I_FDLD"/>
    <property type="match status" value="1"/>
</dbReference>
<gene>
    <name evidence="1" type="ORF">JJB07_14100</name>
</gene>
<proteinExistence type="predicted"/>
<dbReference type="Proteomes" id="UP000602284">
    <property type="component" value="Unassembled WGS sequence"/>
</dbReference>
<comment type="caution">
    <text evidence="1">The sequence shown here is derived from an EMBL/GenBank/DDBJ whole genome shotgun (WGS) entry which is preliminary data.</text>
</comment>